<sequence>MSPNRVASLFSRPAWAGLTIVASLAMTACSTTSNTAVPSPSSSEAASAASPGKGVQSIARLEATKGSQVTGTVQFFPQPDGSVRVKGRVEGLAPNTEHGFHVHEKGDCSSGDGLSAGGHFNPGQQAHGKFGDSKAHHIGDLPSLDADTQGVTAIDFVSKELKLDRGSNGILGRSLIVHNDPDDYTTQPTGNSGARLACAVIERGA</sequence>
<dbReference type="EC" id="1.15.1.1" evidence="2"/>
<comment type="similarity">
    <text evidence="1 2">Belongs to the Cu-Zn superoxide dismutase family.</text>
</comment>
<feature type="chain" id="PRO_5045524563" description="Superoxide dismutase [Cu-Zn]" evidence="4">
    <location>
        <begin position="17"/>
        <end position="205"/>
    </location>
</feature>
<proteinExistence type="inferred from homology"/>
<dbReference type="PROSITE" id="PS00332">
    <property type="entry name" value="SOD_CU_ZN_2"/>
    <property type="match status" value="1"/>
</dbReference>
<dbReference type="InterPro" id="IPR036423">
    <property type="entry name" value="SOD-like_Cu/Zn_dom_sf"/>
</dbReference>
<comment type="catalytic activity">
    <reaction evidence="2">
        <text>2 superoxide + 2 H(+) = H2O2 + O2</text>
        <dbReference type="Rhea" id="RHEA:20696"/>
        <dbReference type="ChEBI" id="CHEBI:15378"/>
        <dbReference type="ChEBI" id="CHEBI:15379"/>
        <dbReference type="ChEBI" id="CHEBI:16240"/>
        <dbReference type="ChEBI" id="CHEBI:18421"/>
        <dbReference type="EC" id="1.15.1.1"/>
    </reaction>
</comment>
<evidence type="ECO:0000259" key="5">
    <source>
        <dbReference type="Pfam" id="PF00080"/>
    </source>
</evidence>
<feature type="region of interest" description="Disordered" evidence="3">
    <location>
        <begin position="32"/>
        <end position="51"/>
    </location>
</feature>
<dbReference type="CDD" id="cd00305">
    <property type="entry name" value="Cu-Zn_Superoxide_Dismutase"/>
    <property type="match status" value="1"/>
</dbReference>
<reference evidence="6 7" key="1">
    <citation type="submission" date="2020-03" db="EMBL/GenBank/DDBJ databases">
        <title>The role of nitrogen metabolism on polyethylene biodegradation.</title>
        <authorList>
            <person name="Peixoto J."/>
            <person name="Vizzotto C.S."/>
            <person name="Ramos A."/>
            <person name="Alves G."/>
            <person name="Steindorff A."/>
            <person name="Kruger R."/>
        </authorList>
    </citation>
    <scope>NUCLEOTIDE SEQUENCE [LARGE SCALE GENOMIC DNA]</scope>
    <source>
        <strain evidence="6 7">PE63</strain>
    </source>
</reference>
<accession>A0ABS5LQ10</accession>
<keyword evidence="2" id="KW-0479">Metal-binding</keyword>
<evidence type="ECO:0000256" key="1">
    <source>
        <dbReference type="ARBA" id="ARBA00010457"/>
    </source>
</evidence>
<dbReference type="Proteomes" id="UP001647436">
    <property type="component" value="Unassembled WGS sequence"/>
</dbReference>
<keyword evidence="2" id="KW-0186">Copper</keyword>
<dbReference type="Gene3D" id="2.60.40.200">
    <property type="entry name" value="Superoxide dismutase, copper/zinc binding domain"/>
    <property type="match status" value="1"/>
</dbReference>
<gene>
    <name evidence="6" type="ORF">DJFAAGMI_01103</name>
</gene>
<dbReference type="PROSITE" id="PS00087">
    <property type="entry name" value="SOD_CU_ZN_1"/>
    <property type="match status" value="1"/>
</dbReference>
<comment type="function">
    <text evidence="2">Destroys radicals which are normally produced within the cells and which are toxic to biological systems.</text>
</comment>
<name>A0ABS5LQ10_9BURK</name>
<protein>
    <recommendedName>
        <fullName evidence="2">Superoxide dismutase [Cu-Zn]</fullName>
        <ecNumber evidence="2">1.15.1.1</ecNumber>
    </recommendedName>
</protein>
<dbReference type="InterPro" id="IPR018152">
    <property type="entry name" value="SOD_Cu/Zn_BS"/>
</dbReference>
<keyword evidence="4" id="KW-0732">Signal</keyword>
<dbReference type="RefSeq" id="WP_211456252.1">
    <property type="nucleotide sequence ID" value="NZ_JAANES010000001.1"/>
</dbReference>
<evidence type="ECO:0000256" key="4">
    <source>
        <dbReference type="SAM" id="SignalP"/>
    </source>
</evidence>
<feature type="compositionally biased region" description="Low complexity" evidence="3">
    <location>
        <begin position="36"/>
        <end position="51"/>
    </location>
</feature>
<evidence type="ECO:0000256" key="3">
    <source>
        <dbReference type="SAM" id="MobiDB-lite"/>
    </source>
</evidence>
<evidence type="ECO:0000313" key="6">
    <source>
        <dbReference type="EMBL" id="MBS3018371.1"/>
    </source>
</evidence>
<dbReference type="Pfam" id="PF00080">
    <property type="entry name" value="Sod_Cu"/>
    <property type="match status" value="1"/>
</dbReference>
<dbReference type="InterPro" id="IPR001424">
    <property type="entry name" value="SOD_Cu_Zn_dom"/>
</dbReference>
<evidence type="ECO:0000313" key="7">
    <source>
        <dbReference type="Proteomes" id="UP001647436"/>
    </source>
</evidence>
<feature type="domain" description="Superoxide dismutase copper/zinc binding" evidence="5">
    <location>
        <begin position="69"/>
        <end position="201"/>
    </location>
</feature>
<comment type="caution">
    <text evidence="6">The sequence shown here is derived from an EMBL/GenBank/DDBJ whole genome shotgun (WGS) entry which is preliminary data.</text>
</comment>
<evidence type="ECO:0000256" key="2">
    <source>
        <dbReference type="RuleBase" id="RU000393"/>
    </source>
</evidence>
<dbReference type="PROSITE" id="PS51257">
    <property type="entry name" value="PROKAR_LIPOPROTEIN"/>
    <property type="match status" value="1"/>
</dbReference>
<organism evidence="6 7">
    <name type="scientific">Comamonas brasiliensis</name>
    <dbReference type="NCBI Taxonomy" id="1812482"/>
    <lineage>
        <taxon>Bacteria</taxon>
        <taxon>Pseudomonadati</taxon>
        <taxon>Pseudomonadota</taxon>
        <taxon>Betaproteobacteria</taxon>
        <taxon>Burkholderiales</taxon>
        <taxon>Comamonadaceae</taxon>
        <taxon>Comamonas</taxon>
    </lineage>
</organism>
<comment type="cofactor">
    <cofactor evidence="2">
        <name>Cu cation</name>
        <dbReference type="ChEBI" id="CHEBI:23378"/>
    </cofactor>
    <text evidence="2">Binds 1 copper ion per subunit.</text>
</comment>
<feature type="signal peptide" evidence="4">
    <location>
        <begin position="1"/>
        <end position="16"/>
    </location>
</feature>
<dbReference type="EMBL" id="JAANES010000001">
    <property type="protein sequence ID" value="MBS3018371.1"/>
    <property type="molecule type" value="Genomic_DNA"/>
</dbReference>
<dbReference type="InterPro" id="IPR024134">
    <property type="entry name" value="SOD_Cu/Zn_/chaperone"/>
</dbReference>
<dbReference type="SUPFAM" id="SSF49329">
    <property type="entry name" value="Cu,Zn superoxide dismutase-like"/>
    <property type="match status" value="1"/>
</dbReference>
<keyword evidence="7" id="KW-1185">Reference proteome</keyword>
<comment type="cofactor">
    <cofactor evidence="2">
        <name>Zn(2+)</name>
        <dbReference type="ChEBI" id="CHEBI:29105"/>
    </cofactor>
    <text evidence="2">Binds 1 zinc ion per subunit.</text>
</comment>
<dbReference type="PANTHER" id="PTHR10003">
    <property type="entry name" value="SUPEROXIDE DISMUTASE CU-ZN -RELATED"/>
    <property type="match status" value="1"/>
</dbReference>
<keyword evidence="2" id="KW-0560">Oxidoreductase</keyword>
<keyword evidence="2" id="KW-0862">Zinc</keyword>